<name>A0ABQ6LKW3_9RHOB</name>
<gene>
    <name evidence="1" type="ORF">LNKW23_30830</name>
</gene>
<keyword evidence="2" id="KW-1185">Reference proteome</keyword>
<protein>
    <recommendedName>
        <fullName evidence="3">DUF922 domain-containing protein</fullName>
    </recommendedName>
</protein>
<dbReference type="Proteomes" id="UP001239909">
    <property type="component" value="Unassembled WGS sequence"/>
</dbReference>
<dbReference type="Pfam" id="PF06037">
    <property type="entry name" value="DUF922"/>
    <property type="match status" value="1"/>
</dbReference>
<dbReference type="RefSeq" id="WP_285672695.1">
    <property type="nucleotide sequence ID" value="NZ_BSYI01000025.1"/>
</dbReference>
<organism evidence="1 2">
    <name type="scientific">Paralimibaculum aggregatum</name>
    <dbReference type="NCBI Taxonomy" id="3036245"/>
    <lineage>
        <taxon>Bacteria</taxon>
        <taxon>Pseudomonadati</taxon>
        <taxon>Pseudomonadota</taxon>
        <taxon>Alphaproteobacteria</taxon>
        <taxon>Rhodobacterales</taxon>
        <taxon>Paracoccaceae</taxon>
        <taxon>Paralimibaculum</taxon>
    </lineage>
</organism>
<dbReference type="InterPro" id="IPR010321">
    <property type="entry name" value="DUF922"/>
</dbReference>
<evidence type="ECO:0000313" key="2">
    <source>
        <dbReference type="Proteomes" id="UP001239909"/>
    </source>
</evidence>
<comment type="caution">
    <text evidence="1">The sequence shown here is derived from an EMBL/GenBank/DDBJ whole genome shotgun (WGS) entry which is preliminary data.</text>
</comment>
<accession>A0ABQ6LKW3</accession>
<evidence type="ECO:0008006" key="3">
    <source>
        <dbReference type="Google" id="ProtNLM"/>
    </source>
</evidence>
<evidence type="ECO:0000313" key="1">
    <source>
        <dbReference type="EMBL" id="GMG83869.1"/>
    </source>
</evidence>
<sequence length="156" mass="18359">MDVNLQVPKPTVKTFPVTGKTRDELRASLNSKRYWARYHPHPSFQQKEKDGTVLAVRIVAKPVIEYPAWKDYAKAEKDLKKDWDKLLKFMKKHEEMHHKIFEKAVKDFAKHLQKAEDHTPEMVKARILAFFDTLEERQKKVHDKFPKGDGHKIISG</sequence>
<dbReference type="EMBL" id="BSYI01000025">
    <property type="protein sequence ID" value="GMG83869.1"/>
    <property type="molecule type" value="Genomic_DNA"/>
</dbReference>
<reference evidence="1 2" key="1">
    <citation type="submission" date="2023-04" db="EMBL/GenBank/DDBJ databases">
        <title>Marinoamorphus aggregata gen. nov., sp. Nov., isolate from tissue of brittle star Ophioplocus japonicus.</title>
        <authorList>
            <person name="Kawano K."/>
            <person name="Sawayama S."/>
            <person name="Nakagawa S."/>
        </authorList>
    </citation>
    <scope>NUCLEOTIDE SEQUENCE [LARGE SCALE GENOMIC DNA]</scope>
    <source>
        <strain evidence="1 2">NKW23</strain>
    </source>
</reference>
<proteinExistence type="predicted"/>